<accession>A0A2P5CJJ8</accession>
<comment type="caution">
    <text evidence="1">The sequence shown here is derived from an EMBL/GenBank/DDBJ whole genome shotgun (WGS) entry which is preliminary data.</text>
</comment>
<name>A0A2P5CJJ8_PARAD</name>
<dbReference type="AlphaFoldDB" id="A0A2P5CJJ8"/>
<proteinExistence type="predicted"/>
<protein>
    <submittedName>
        <fullName evidence="1">Uncharacterized protein</fullName>
    </submittedName>
</protein>
<evidence type="ECO:0000313" key="1">
    <source>
        <dbReference type="EMBL" id="PON61211.1"/>
    </source>
</evidence>
<gene>
    <name evidence="1" type="ORF">PanWU01x14_148010</name>
</gene>
<dbReference type="Proteomes" id="UP000237105">
    <property type="component" value="Unassembled WGS sequence"/>
</dbReference>
<dbReference type="EMBL" id="JXTB01000123">
    <property type="protein sequence ID" value="PON61211.1"/>
    <property type="molecule type" value="Genomic_DNA"/>
</dbReference>
<evidence type="ECO:0000313" key="2">
    <source>
        <dbReference type="Proteomes" id="UP000237105"/>
    </source>
</evidence>
<reference evidence="2" key="1">
    <citation type="submission" date="2016-06" db="EMBL/GenBank/DDBJ databases">
        <title>Parallel loss of symbiosis genes in relatives of nitrogen-fixing non-legume Parasponia.</title>
        <authorList>
            <person name="Van Velzen R."/>
            <person name="Holmer R."/>
            <person name="Bu F."/>
            <person name="Rutten L."/>
            <person name="Van Zeijl A."/>
            <person name="Liu W."/>
            <person name="Santuari L."/>
            <person name="Cao Q."/>
            <person name="Sharma T."/>
            <person name="Shen D."/>
            <person name="Roswanjaya Y."/>
            <person name="Wardhani T."/>
            <person name="Kalhor M.S."/>
            <person name="Jansen J."/>
            <person name="Van den Hoogen J."/>
            <person name="Gungor B."/>
            <person name="Hartog M."/>
            <person name="Hontelez J."/>
            <person name="Verver J."/>
            <person name="Yang W.-C."/>
            <person name="Schijlen E."/>
            <person name="Repin R."/>
            <person name="Schilthuizen M."/>
            <person name="Schranz E."/>
            <person name="Heidstra R."/>
            <person name="Miyata K."/>
            <person name="Fedorova E."/>
            <person name="Kohlen W."/>
            <person name="Bisseling T."/>
            <person name="Smit S."/>
            <person name="Geurts R."/>
        </authorList>
    </citation>
    <scope>NUCLEOTIDE SEQUENCE [LARGE SCALE GENOMIC DNA]</scope>
    <source>
        <strain evidence="2">cv. WU1-14</strain>
    </source>
</reference>
<sequence length="24" mass="2892">MQKLKAWFVLGKFAEPPEYPKKVR</sequence>
<keyword evidence="2" id="KW-1185">Reference proteome</keyword>
<organism evidence="1 2">
    <name type="scientific">Parasponia andersonii</name>
    <name type="common">Sponia andersonii</name>
    <dbReference type="NCBI Taxonomy" id="3476"/>
    <lineage>
        <taxon>Eukaryota</taxon>
        <taxon>Viridiplantae</taxon>
        <taxon>Streptophyta</taxon>
        <taxon>Embryophyta</taxon>
        <taxon>Tracheophyta</taxon>
        <taxon>Spermatophyta</taxon>
        <taxon>Magnoliopsida</taxon>
        <taxon>eudicotyledons</taxon>
        <taxon>Gunneridae</taxon>
        <taxon>Pentapetalae</taxon>
        <taxon>rosids</taxon>
        <taxon>fabids</taxon>
        <taxon>Rosales</taxon>
        <taxon>Cannabaceae</taxon>
        <taxon>Parasponia</taxon>
    </lineage>
</organism>